<dbReference type="EMBL" id="UGFC01000006">
    <property type="protein sequence ID" value="STM18281.1"/>
    <property type="molecule type" value="Genomic_DNA"/>
</dbReference>
<reference evidence="2 3" key="1">
    <citation type="submission" date="2018-06" db="EMBL/GenBank/DDBJ databases">
        <authorList>
            <consortium name="Pathogen Informatics"/>
            <person name="Doyle S."/>
        </authorList>
    </citation>
    <scope>NUCLEOTIDE SEQUENCE [LARGE SCALE GENOMIC DNA]</scope>
    <source>
        <strain evidence="2 3">NCTC7922</strain>
    </source>
</reference>
<feature type="chain" id="PRO_5017086139" evidence="1">
    <location>
        <begin position="18"/>
        <end position="82"/>
    </location>
</feature>
<evidence type="ECO:0000256" key="1">
    <source>
        <dbReference type="SAM" id="SignalP"/>
    </source>
</evidence>
<organism evidence="2 3">
    <name type="scientific">Escherichia coli</name>
    <dbReference type="NCBI Taxonomy" id="562"/>
    <lineage>
        <taxon>Bacteria</taxon>
        <taxon>Pseudomonadati</taxon>
        <taxon>Pseudomonadota</taxon>
        <taxon>Gammaproteobacteria</taxon>
        <taxon>Enterobacterales</taxon>
        <taxon>Enterobacteriaceae</taxon>
        <taxon>Escherichia</taxon>
    </lineage>
</organism>
<gene>
    <name evidence="2" type="ORF">NCTC7922_04470</name>
</gene>
<accession>A0A377DBC3</accession>
<evidence type="ECO:0000313" key="2">
    <source>
        <dbReference type="EMBL" id="STM18281.1"/>
    </source>
</evidence>
<dbReference type="Pfam" id="PF15596">
    <property type="entry name" value="Imm57"/>
    <property type="match status" value="1"/>
</dbReference>
<feature type="signal peptide" evidence="1">
    <location>
        <begin position="1"/>
        <end position="17"/>
    </location>
</feature>
<dbReference type="AlphaFoldDB" id="A0A377DBC3"/>
<proteinExistence type="predicted"/>
<evidence type="ECO:0000313" key="3">
    <source>
        <dbReference type="Proteomes" id="UP000254174"/>
    </source>
</evidence>
<protein>
    <submittedName>
        <fullName evidence="2">Uncharacterized protein</fullName>
    </submittedName>
</protein>
<name>A0A377DBC3_ECOLX</name>
<keyword evidence="1" id="KW-0732">Signal</keyword>
<dbReference type="Proteomes" id="UP000254174">
    <property type="component" value="Unassembled WGS sequence"/>
</dbReference>
<dbReference type="InterPro" id="IPR028955">
    <property type="entry name" value="Imm57"/>
</dbReference>
<sequence length="82" mass="8987">MTRLLTIVLFFSISANAVTVNQFQRELDLADKAILWALISASTQEGRKACSLSYFSCKAAEAELGLAYMAANDNKAFSHILI</sequence>